<reference evidence="1 2" key="1">
    <citation type="submission" date="2021-07" db="EMBL/GenBank/DDBJ databases">
        <title>Characterization of Violacein-producing bacteria and related species.</title>
        <authorList>
            <person name="Wilson H.S."/>
            <person name="De Leon M.E."/>
        </authorList>
    </citation>
    <scope>NUCLEOTIDE SEQUENCE [LARGE SCALE GENOMIC DNA]</scope>
    <source>
        <strain evidence="1 2">HSC-2F05</strain>
    </source>
</reference>
<dbReference type="RefSeq" id="WP_225239644.1">
    <property type="nucleotide sequence ID" value="NZ_JAHYBX010000007.1"/>
</dbReference>
<evidence type="ECO:0000313" key="1">
    <source>
        <dbReference type="EMBL" id="MCA1857425.1"/>
    </source>
</evidence>
<protein>
    <submittedName>
        <fullName evidence="1">Uncharacterized protein</fullName>
    </submittedName>
</protein>
<sequence>MPDKGRNMRITRIVAALGFGALVLPAFAVESPEELRFSARAFQCQSLEFAEIDAMPAIELQGAFCSYDLGAKRSSKRMAEAKEKYQGNHVVISGLLSDHIRTLGQCTAGMEKVSDTLRRKHAAKPADCAKMHAELEARMDAAKR</sequence>
<keyword evidence="2" id="KW-1185">Reference proteome</keyword>
<dbReference type="Proteomes" id="UP001198602">
    <property type="component" value="Unassembled WGS sequence"/>
</dbReference>
<name>A0ABS7YCJ9_9BURK</name>
<evidence type="ECO:0000313" key="2">
    <source>
        <dbReference type="Proteomes" id="UP001198602"/>
    </source>
</evidence>
<gene>
    <name evidence="1" type="ORF">LE190_16045</name>
</gene>
<organism evidence="1 2">
    <name type="scientific">Massilia hydrophila</name>
    <dbReference type="NCBI Taxonomy" id="3044279"/>
    <lineage>
        <taxon>Bacteria</taxon>
        <taxon>Pseudomonadati</taxon>
        <taxon>Pseudomonadota</taxon>
        <taxon>Betaproteobacteria</taxon>
        <taxon>Burkholderiales</taxon>
        <taxon>Oxalobacteraceae</taxon>
        <taxon>Telluria group</taxon>
        <taxon>Massilia</taxon>
    </lineage>
</organism>
<dbReference type="EMBL" id="JAHYBX010000007">
    <property type="protein sequence ID" value="MCA1857425.1"/>
    <property type="molecule type" value="Genomic_DNA"/>
</dbReference>
<accession>A0ABS7YCJ9</accession>
<comment type="caution">
    <text evidence="1">The sequence shown here is derived from an EMBL/GenBank/DDBJ whole genome shotgun (WGS) entry which is preliminary data.</text>
</comment>
<proteinExistence type="predicted"/>